<dbReference type="Proteomes" id="UP000184184">
    <property type="component" value="Unassembled WGS sequence"/>
</dbReference>
<gene>
    <name evidence="18" type="ORF">SAMN05216179_0058</name>
</gene>
<organism evidence="18 19">
    <name type="scientific">Gracilibacillus kekensis</name>
    <dbReference type="NCBI Taxonomy" id="1027249"/>
    <lineage>
        <taxon>Bacteria</taxon>
        <taxon>Bacillati</taxon>
        <taxon>Bacillota</taxon>
        <taxon>Bacilli</taxon>
        <taxon>Bacillales</taxon>
        <taxon>Bacillaceae</taxon>
        <taxon>Gracilibacillus</taxon>
    </lineage>
</organism>
<dbReference type="GO" id="GO:0030288">
    <property type="term" value="C:outer membrane-bounded periplasmic space"/>
    <property type="evidence" value="ECO:0007669"/>
    <property type="project" value="TreeGrafter"/>
</dbReference>
<evidence type="ECO:0000259" key="16">
    <source>
        <dbReference type="Pfam" id="PF00905"/>
    </source>
</evidence>
<dbReference type="NCBIfam" id="TIGR02074">
    <property type="entry name" value="PBP_1a_fam"/>
    <property type="match status" value="1"/>
</dbReference>
<evidence type="ECO:0000256" key="7">
    <source>
        <dbReference type="ARBA" id="ARBA00022801"/>
    </source>
</evidence>
<keyword evidence="19" id="KW-1185">Reference proteome</keyword>
<dbReference type="SUPFAM" id="SSF53955">
    <property type="entry name" value="Lysozyme-like"/>
    <property type="match status" value="1"/>
</dbReference>
<keyword evidence="15" id="KW-1133">Transmembrane helix</keyword>
<evidence type="ECO:0000256" key="2">
    <source>
        <dbReference type="ARBA" id="ARBA00007739"/>
    </source>
</evidence>
<keyword evidence="9" id="KW-0573">Peptidoglycan synthesis</keyword>
<keyword evidence="8" id="KW-0133">Cell shape</keyword>
<evidence type="ECO:0000313" key="18">
    <source>
        <dbReference type="EMBL" id="SHM40301.1"/>
    </source>
</evidence>
<keyword evidence="6" id="KW-0808">Transferase</keyword>
<evidence type="ECO:0000256" key="9">
    <source>
        <dbReference type="ARBA" id="ARBA00022984"/>
    </source>
</evidence>
<dbReference type="Pfam" id="PF00905">
    <property type="entry name" value="Transpeptidase"/>
    <property type="match status" value="1"/>
</dbReference>
<dbReference type="InterPro" id="IPR001460">
    <property type="entry name" value="PCN-bd_Tpept"/>
</dbReference>
<evidence type="ECO:0000256" key="8">
    <source>
        <dbReference type="ARBA" id="ARBA00022960"/>
    </source>
</evidence>
<dbReference type="AlphaFoldDB" id="A0A1M7IHU1"/>
<sequence length="821" mass="92036">MKHKSKTGNQKGFLKLLLALFLFPLSFVIIAGITGFALIEDTPPLTEKQLKNAKTSIIYDMNGNKIANISGAEHRLPVDIKDVPMIVQNAFIAIEDARFRDHDGIDIKRIAGAAIANVKEGWGAEGGSTITQQVVKNAYLSPEKTLKRKAQEAYLALQMEENYSKDEILEMYLNKIYFGNGAYGIGAASEVYFNKKVSDLSVEEAALLAGLPQRPSGYDPYAHPELAIDRRDIVLASMEKNNFISTEEKKEAQATELDNILHQSKNKQQYQYFIDHVVEELKTKGIKEDEIYSGGLKIYTTLDPNAQSNTEKMMTGTDIIPFPNDNFKSGVVLLDTKTGAIRAIGGNRNPGEQEIKKGFNFATDIKRQPGSTIKPILDYGPLIEYQKKSTYYQIKDEELKIGDKTFKNYDDSFRGMVSMREALVKSYNIPAIKAFLELEKDQAKEFASNLGLNLEHAYPSYAIGGFGDEDGVSPLNMAGAYAAFGNQGEYHEPYSVTKVEYPTGEIMEYQSEGKQAMSDYTAYMITDMLSDVVQHGTGTLANIEGLPLAGKTGTTNAPEGIENGSTDSWFVGYTTEYTAAVWTGYETTSQEQYITKEDARISRLLFKEIMTAVSKDVDTESFIQPSTVKKVDIDKRNGKKASAHTPSYSRITELFVEGSTLPTKYIPAKKKVNNTSQKNKEKEKKQEEDKKKEVDDKKNEEKNKKEKKKKQEKEKNKEKKEANNTPVSNKKEKEQTTDGNNTEEQDDQEKKPDNDEISTKPDEKEEVDQETDTESTDNNTENKEDEEVDKQDDDSEKNSSSTTDSVNNDTKVEEENNIQNN</sequence>
<feature type="compositionally biased region" description="Basic and acidic residues" evidence="14">
    <location>
        <begin position="748"/>
        <end position="763"/>
    </location>
</feature>
<comment type="similarity">
    <text evidence="2">In the N-terminal section; belongs to the glycosyltransferase 51 family.</text>
</comment>
<keyword evidence="3" id="KW-0121">Carboxypeptidase</keyword>
<keyword evidence="4" id="KW-0645">Protease</keyword>
<dbReference type="OrthoDB" id="9766909at2"/>
<evidence type="ECO:0000256" key="11">
    <source>
        <dbReference type="ARBA" id="ARBA00023316"/>
    </source>
</evidence>
<dbReference type="PANTHER" id="PTHR32282">
    <property type="entry name" value="BINDING PROTEIN TRANSPEPTIDASE, PUTATIVE-RELATED"/>
    <property type="match status" value="1"/>
</dbReference>
<evidence type="ECO:0000259" key="17">
    <source>
        <dbReference type="Pfam" id="PF00912"/>
    </source>
</evidence>
<dbReference type="GO" id="GO:0009252">
    <property type="term" value="P:peptidoglycan biosynthetic process"/>
    <property type="evidence" value="ECO:0007669"/>
    <property type="project" value="UniProtKB-KW"/>
</dbReference>
<dbReference type="RefSeq" id="WP_073198580.1">
    <property type="nucleotide sequence ID" value="NZ_FRCZ01000001.1"/>
</dbReference>
<keyword evidence="11" id="KW-0961">Cell wall biogenesis/degradation</keyword>
<keyword evidence="10" id="KW-0511">Multifunctional enzyme</keyword>
<dbReference type="GO" id="GO:0008658">
    <property type="term" value="F:penicillin binding"/>
    <property type="evidence" value="ECO:0007669"/>
    <property type="project" value="InterPro"/>
</dbReference>
<accession>A0A1M7IHU1</accession>
<evidence type="ECO:0000256" key="13">
    <source>
        <dbReference type="ARBA" id="ARBA00049902"/>
    </source>
</evidence>
<evidence type="ECO:0000256" key="14">
    <source>
        <dbReference type="SAM" id="MobiDB-lite"/>
    </source>
</evidence>
<evidence type="ECO:0000256" key="5">
    <source>
        <dbReference type="ARBA" id="ARBA00022676"/>
    </source>
</evidence>
<feature type="compositionally biased region" description="Basic and acidic residues" evidence="14">
    <location>
        <begin position="678"/>
        <end position="722"/>
    </location>
</feature>
<dbReference type="InterPro" id="IPR023346">
    <property type="entry name" value="Lysozyme-like_dom_sf"/>
</dbReference>
<feature type="domain" description="Glycosyl transferase family 51" evidence="17">
    <location>
        <begin position="63"/>
        <end position="238"/>
    </location>
</feature>
<evidence type="ECO:0000256" key="6">
    <source>
        <dbReference type="ARBA" id="ARBA00022679"/>
    </source>
</evidence>
<dbReference type="EMBL" id="FRCZ01000001">
    <property type="protein sequence ID" value="SHM40301.1"/>
    <property type="molecule type" value="Genomic_DNA"/>
</dbReference>
<reference evidence="18 19" key="1">
    <citation type="submission" date="2016-11" db="EMBL/GenBank/DDBJ databases">
        <authorList>
            <person name="Jaros S."/>
            <person name="Januszkiewicz K."/>
            <person name="Wedrychowicz H."/>
        </authorList>
    </citation>
    <scope>NUCLEOTIDE SEQUENCE [LARGE SCALE GENOMIC DNA]</scope>
    <source>
        <strain evidence="18 19">CGMCC 1.10681</strain>
    </source>
</reference>
<feature type="compositionally biased region" description="Acidic residues" evidence="14">
    <location>
        <begin position="783"/>
        <end position="795"/>
    </location>
</feature>
<dbReference type="PANTHER" id="PTHR32282:SF29">
    <property type="entry name" value="PENICILLIN-BINDING PROTEIN 1A"/>
    <property type="match status" value="1"/>
</dbReference>
<feature type="transmembrane region" description="Helical" evidence="15">
    <location>
        <begin position="12"/>
        <end position="39"/>
    </location>
</feature>
<name>A0A1M7IHU1_9BACI</name>
<keyword evidence="5" id="KW-0328">Glycosyltransferase</keyword>
<dbReference type="FunFam" id="1.10.3810.10:FF:000001">
    <property type="entry name" value="Penicillin-binding protein 1A"/>
    <property type="match status" value="1"/>
</dbReference>
<evidence type="ECO:0000256" key="10">
    <source>
        <dbReference type="ARBA" id="ARBA00023268"/>
    </source>
</evidence>
<keyword evidence="15" id="KW-0812">Transmembrane</keyword>
<feature type="compositionally biased region" description="Low complexity" evidence="14">
    <location>
        <begin position="798"/>
        <end position="809"/>
    </location>
</feature>
<dbReference type="InterPro" id="IPR012338">
    <property type="entry name" value="Beta-lactam/transpept-like"/>
</dbReference>
<feature type="compositionally biased region" description="Acidic residues" evidence="14">
    <location>
        <begin position="764"/>
        <end position="775"/>
    </location>
</feature>
<dbReference type="GO" id="GO:0008955">
    <property type="term" value="F:peptidoglycan glycosyltransferase activity"/>
    <property type="evidence" value="ECO:0007669"/>
    <property type="project" value="UniProtKB-EC"/>
</dbReference>
<feature type="domain" description="Penicillin-binding protein transpeptidase" evidence="16">
    <location>
        <begin position="330"/>
        <end position="610"/>
    </location>
</feature>
<dbReference type="SUPFAM" id="SSF56601">
    <property type="entry name" value="beta-lactamase/transpeptidase-like"/>
    <property type="match status" value="1"/>
</dbReference>
<dbReference type="Gene3D" id="3.40.710.10">
    <property type="entry name" value="DD-peptidase/beta-lactamase superfamily"/>
    <property type="match status" value="1"/>
</dbReference>
<dbReference type="InterPro" id="IPR050396">
    <property type="entry name" value="Glycosyltr_51/Transpeptidase"/>
</dbReference>
<comment type="similarity">
    <text evidence="1">In the C-terminal section; belongs to the transpeptidase family.</text>
</comment>
<dbReference type="InterPro" id="IPR001264">
    <property type="entry name" value="Glyco_trans_51"/>
</dbReference>
<evidence type="ECO:0000256" key="3">
    <source>
        <dbReference type="ARBA" id="ARBA00022645"/>
    </source>
</evidence>
<evidence type="ECO:0000256" key="12">
    <source>
        <dbReference type="ARBA" id="ARBA00034000"/>
    </source>
</evidence>
<comment type="catalytic activity">
    <reaction evidence="12">
        <text>Preferential cleavage: (Ac)2-L-Lys-D-Ala-|-D-Ala. Also transpeptidation of peptidyl-alanyl moieties that are N-acyl substituents of D-alanine.</text>
        <dbReference type="EC" id="3.4.16.4"/>
    </reaction>
</comment>
<dbReference type="Pfam" id="PF00912">
    <property type="entry name" value="Transgly"/>
    <property type="match status" value="1"/>
</dbReference>
<dbReference type="GO" id="GO:0006508">
    <property type="term" value="P:proteolysis"/>
    <property type="evidence" value="ECO:0007669"/>
    <property type="project" value="UniProtKB-KW"/>
</dbReference>
<protein>
    <submittedName>
        <fullName evidence="18">Penicillin-binding protein 1A</fullName>
    </submittedName>
</protein>
<evidence type="ECO:0000256" key="4">
    <source>
        <dbReference type="ARBA" id="ARBA00022670"/>
    </source>
</evidence>
<keyword evidence="7" id="KW-0378">Hydrolase</keyword>
<evidence type="ECO:0000313" key="19">
    <source>
        <dbReference type="Proteomes" id="UP000184184"/>
    </source>
</evidence>
<comment type="catalytic activity">
    <reaction evidence="13">
        <text>[GlcNAc-(1-&gt;4)-Mur2Ac(oyl-L-Ala-gamma-D-Glu-L-Lys-D-Ala-D-Ala)](n)-di-trans,octa-cis-undecaprenyl diphosphate + beta-D-GlcNAc-(1-&gt;4)-Mur2Ac(oyl-L-Ala-gamma-D-Glu-L-Lys-D-Ala-D-Ala)-di-trans,octa-cis-undecaprenyl diphosphate = [GlcNAc-(1-&gt;4)-Mur2Ac(oyl-L-Ala-gamma-D-Glu-L-Lys-D-Ala-D-Ala)](n+1)-di-trans,octa-cis-undecaprenyl diphosphate + di-trans,octa-cis-undecaprenyl diphosphate + H(+)</text>
        <dbReference type="Rhea" id="RHEA:23708"/>
        <dbReference type="Rhea" id="RHEA-COMP:9602"/>
        <dbReference type="Rhea" id="RHEA-COMP:9603"/>
        <dbReference type="ChEBI" id="CHEBI:15378"/>
        <dbReference type="ChEBI" id="CHEBI:58405"/>
        <dbReference type="ChEBI" id="CHEBI:60033"/>
        <dbReference type="ChEBI" id="CHEBI:78435"/>
        <dbReference type="EC" id="2.4.99.28"/>
    </reaction>
</comment>
<dbReference type="Gene3D" id="1.10.3810.10">
    <property type="entry name" value="Biosynthetic peptidoglycan transglycosylase-like"/>
    <property type="match status" value="1"/>
</dbReference>
<proteinExistence type="inferred from homology"/>
<dbReference type="InterPro" id="IPR036950">
    <property type="entry name" value="PBP_transglycosylase"/>
</dbReference>
<evidence type="ECO:0000256" key="1">
    <source>
        <dbReference type="ARBA" id="ARBA00007090"/>
    </source>
</evidence>
<keyword evidence="15" id="KW-0472">Membrane</keyword>
<evidence type="ECO:0000256" key="15">
    <source>
        <dbReference type="SAM" id="Phobius"/>
    </source>
</evidence>
<dbReference type="GO" id="GO:0071555">
    <property type="term" value="P:cell wall organization"/>
    <property type="evidence" value="ECO:0007669"/>
    <property type="project" value="UniProtKB-KW"/>
</dbReference>
<dbReference type="GO" id="GO:0008360">
    <property type="term" value="P:regulation of cell shape"/>
    <property type="evidence" value="ECO:0007669"/>
    <property type="project" value="UniProtKB-KW"/>
</dbReference>
<dbReference type="GO" id="GO:0009002">
    <property type="term" value="F:serine-type D-Ala-D-Ala carboxypeptidase activity"/>
    <property type="evidence" value="ECO:0007669"/>
    <property type="project" value="UniProtKB-EC"/>
</dbReference>
<dbReference type="STRING" id="1027249.SAMN05216179_0058"/>
<feature type="region of interest" description="Disordered" evidence="14">
    <location>
        <begin position="667"/>
        <end position="821"/>
    </location>
</feature>